<feature type="transmembrane region" description="Helical" evidence="4">
    <location>
        <begin position="32"/>
        <end position="54"/>
    </location>
</feature>
<dbReference type="GO" id="GO:0016887">
    <property type="term" value="F:ATP hydrolysis activity"/>
    <property type="evidence" value="ECO:0007669"/>
    <property type="project" value="InterPro"/>
</dbReference>
<keyword evidence="4" id="KW-1133">Transmembrane helix</keyword>
<feature type="region of interest" description="Disordered" evidence="3">
    <location>
        <begin position="308"/>
        <end position="337"/>
    </location>
</feature>
<evidence type="ECO:0000256" key="1">
    <source>
        <dbReference type="ARBA" id="ARBA00004167"/>
    </source>
</evidence>
<dbReference type="Pfam" id="PF00004">
    <property type="entry name" value="AAA"/>
    <property type="match status" value="2"/>
</dbReference>
<feature type="domain" description="AAA+ ATPase" evidence="5">
    <location>
        <begin position="240"/>
        <end position="402"/>
    </location>
</feature>
<dbReference type="PANTHER" id="PTHR23070">
    <property type="entry name" value="BCS1 AAA-TYPE ATPASE"/>
    <property type="match status" value="1"/>
</dbReference>
<accession>A0A1B2ICG6</accession>
<feature type="domain" description="BCS1 N-terminal" evidence="6">
    <location>
        <begin position="44"/>
        <end position="209"/>
    </location>
</feature>
<evidence type="ECO:0000256" key="4">
    <source>
        <dbReference type="SAM" id="Phobius"/>
    </source>
</evidence>
<name>A0A1B2ICG6_9CAUD</name>
<dbReference type="GO" id="GO:0016020">
    <property type="term" value="C:membrane"/>
    <property type="evidence" value="ECO:0007669"/>
    <property type="project" value="UniProtKB-SubCell"/>
</dbReference>
<evidence type="ECO:0000259" key="6">
    <source>
        <dbReference type="SMART" id="SM01024"/>
    </source>
</evidence>
<dbReference type="KEGG" id="vg:29061722"/>
<keyword evidence="4" id="KW-0812">Transmembrane</keyword>
<dbReference type="Gene3D" id="3.40.50.300">
    <property type="entry name" value="P-loop containing nucleotide triphosphate hydrolases"/>
    <property type="match status" value="1"/>
</dbReference>
<dbReference type="SMART" id="SM00382">
    <property type="entry name" value="AAA"/>
    <property type="match status" value="1"/>
</dbReference>
<dbReference type="GO" id="GO:0005524">
    <property type="term" value="F:ATP binding"/>
    <property type="evidence" value="ECO:0007669"/>
    <property type="project" value="InterPro"/>
</dbReference>
<dbReference type="RefSeq" id="YP_009278431.1">
    <property type="nucleotide sequence ID" value="NC_031007.1"/>
</dbReference>
<dbReference type="InterPro" id="IPR003959">
    <property type="entry name" value="ATPase_AAA_core"/>
</dbReference>
<keyword evidence="4" id="KW-0472">Membrane</keyword>
<evidence type="ECO:0000256" key="2">
    <source>
        <dbReference type="ARBA" id="ARBA00007448"/>
    </source>
</evidence>
<gene>
    <name evidence="7" type="ORF">EARLPHILLIPIV_119</name>
</gene>
<dbReference type="GeneID" id="29061722"/>
<evidence type="ECO:0000256" key="3">
    <source>
        <dbReference type="SAM" id="MobiDB-lite"/>
    </source>
</evidence>
<dbReference type="SMART" id="SM01024">
    <property type="entry name" value="BCS1_N"/>
    <property type="match status" value="1"/>
</dbReference>
<dbReference type="InterPro" id="IPR050747">
    <property type="entry name" value="Mitochondrial_chaperone_BCS1"/>
</dbReference>
<dbReference type="SUPFAM" id="SSF52540">
    <property type="entry name" value="P-loop containing nucleoside triphosphate hydrolases"/>
    <property type="match status" value="1"/>
</dbReference>
<protein>
    <recommendedName>
        <fullName evidence="9">AAA+ ATPase domain-containing protein</fullName>
    </recommendedName>
</protein>
<dbReference type="InterPro" id="IPR014851">
    <property type="entry name" value="BCS1_N"/>
</dbReference>
<comment type="similarity">
    <text evidence="2">Belongs to the AAA ATPase family. BCS1 subfamily.</text>
</comment>
<dbReference type="Proteomes" id="UP000201594">
    <property type="component" value="Segment"/>
</dbReference>
<evidence type="ECO:0008006" key="9">
    <source>
        <dbReference type="Google" id="ProtNLM"/>
    </source>
</evidence>
<reference evidence="7 8" key="1">
    <citation type="submission" date="2016-06" db="EMBL/GenBank/DDBJ databases">
        <authorList>
            <person name="Kjaerup R.B."/>
            <person name="Dalgaard T.S."/>
            <person name="Juul-Madsen H.R."/>
        </authorList>
    </citation>
    <scope>NUCLEOTIDE SEQUENCE [LARGE SCALE GENOMIC DNA]</scope>
</reference>
<dbReference type="EMBL" id="KX397367">
    <property type="protein sequence ID" value="ANZ48968.1"/>
    <property type="molecule type" value="Genomic_DNA"/>
</dbReference>
<comment type="subcellular location">
    <subcellularLocation>
        <location evidence="1">Membrane</location>
        <topology evidence="1">Single-pass membrane protein</topology>
    </subcellularLocation>
</comment>
<dbReference type="OrthoDB" id="3424at10239"/>
<sequence length="482" mass="54173">MCRPFYFFEDSTMNIIMEWYNLLTESMKAYPALQAAFLTVMSGGVMAAVGFALVRMPRSVATFFRNQCLTSLVFNTASSGWSDYNQMQYVAFIKWFSKNRWFGWSRTITFDSDGRKDGDGVGPGLGRHFFFHNWRLFIFAIHEMDSQGTNSQKYKVSLSCVGRSKKPIYAVMEEFMVKPDRENRIGVYRNGTDGWNWVTYANKRSLRSVIMSPELEEQLVGSMTNFINNEAWYRERGLNYKLTYLLYGPPGTGKSSLGRALASHFNRDLYILSLSESSDLLTLLQNAKGGMVLIEDIDGFSAARKRSAKKNQLESPKSSVQPIQFDGNGEQIADSQSPSKNLEDIMAEWGGMNTSALLNALDGVVGLDDVIILLSTNHPEKLDPALIRDGRVDIRVEVGFLRSAEIRRYINLFFPDYVIPEGMVFADMPGCTVQRHFMENKNNPEGFVNALLGTTAGGSVTTSPIRPEMAFASPNYKEAVNG</sequence>
<dbReference type="InterPro" id="IPR003593">
    <property type="entry name" value="AAA+_ATPase"/>
</dbReference>
<evidence type="ECO:0000259" key="5">
    <source>
        <dbReference type="SMART" id="SM00382"/>
    </source>
</evidence>
<proteinExistence type="inferred from homology"/>
<organism evidence="7 8">
    <name type="scientific">Erwinia phage vB_EamM_EarlPhillipIV</name>
    <dbReference type="NCBI Taxonomy" id="1883372"/>
    <lineage>
        <taxon>Viruses</taxon>
        <taxon>Duplodnaviria</taxon>
        <taxon>Heunggongvirae</taxon>
        <taxon>Uroviricota</taxon>
        <taxon>Caudoviricetes</taxon>
        <taxon>Chimalliviridae</taxon>
        <taxon>Derbicusvirus</taxon>
        <taxon>Derbicusvirus derbicus</taxon>
    </lineage>
</organism>
<dbReference type="PRINTS" id="PR00830">
    <property type="entry name" value="ENDOLAPTASE"/>
</dbReference>
<dbReference type="InterPro" id="IPR027417">
    <property type="entry name" value="P-loop_NTPase"/>
</dbReference>
<feature type="compositionally biased region" description="Polar residues" evidence="3">
    <location>
        <begin position="313"/>
        <end position="322"/>
    </location>
</feature>
<evidence type="ECO:0000313" key="7">
    <source>
        <dbReference type="EMBL" id="ANZ48968.1"/>
    </source>
</evidence>
<evidence type="ECO:0000313" key="8">
    <source>
        <dbReference type="Proteomes" id="UP000201594"/>
    </source>
</evidence>
<dbReference type="Pfam" id="PF08740">
    <property type="entry name" value="BCS1_N"/>
    <property type="match status" value="1"/>
</dbReference>